<name>A0A1W2FUT2_KIBAR</name>
<dbReference type="EMBL" id="FWXV01000011">
    <property type="protein sequence ID" value="SMD25368.1"/>
    <property type="molecule type" value="Genomic_DNA"/>
</dbReference>
<dbReference type="Proteomes" id="UP000192674">
    <property type="component" value="Unassembled WGS sequence"/>
</dbReference>
<keyword evidence="2" id="KW-1185">Reference proteome</keyword>
<proteinExistence type="predicted"/>
<evidence type="ECO:0000313" key="2">
    <source>
        <dbReference type="Proteomes" id="UP000192674"/>
    </source>
</evidence>
<dbReference type="AlphaFoldDB" id="A0A1W2FUT2"/>
<gene>
    <name evidence="1" type="ORF">SAMN05661093_09065</name>
</gene>
<accession>A0A1W2FUT2</accession>
<evidence type="ECO:0000313" key="1">
    <source>
        <dbReference type="EMBL" id="SMD25368.1"/>
    </source>
</evidence>
<protein>
    <submittedName>
        <fullName evidence="1">Uncharacterized protein</fullName>
    </submittedName>
</protein>
<reference evidence="1 2" key="1">
    <citation type="submission" date="2017-04" db="EMBL/GenBank/DDBJ databases">
        <authorList>
            <person name="Afonso C.L."/>
            <person name="Miller P.J."/>
            <person name="Scott M.A."/>
            <person name="Spackman E."/>
            <person name="Goraichik I."/>
            <person name="Dimitrov K.M."/>
            <person name="Suarez D.L."/>
            <person name="Swayne D.E."/>
        </authorList>
    </citation>
    <scope>NUCLEOTIDE SEQUENCE [LARGE SCALE GENOMIC DNA]</scope>
    <source>
        <strain evidence="1 2">DSM 43828</strain>
    </source>
</reference>
<sequence>MMCQVFGFQDDGMTEMCAASVGLPGWFHFAVWDNAAAATPRLGVAGVVIWFMRAEDPLGERVPGHARLPGPAAR</sequence>
<organism evidence="1 2">
    <name type="scientific">Kibdelosporangium aridum</name>
    <dbReference type="NCBI Taxonomy" id="2030"/>
    <lineage>
        <taxon>Bacteria</taxon>
        <taxon>Bacillati</taxon>
        <taxon>Actinomycetota</taxon>
        <taxon>Actinomycetes</taxon>
        <taxon>Pseudonocardiales</taxon>
        <taxon>Pseudonocardiaceae</taxon>
        <taxon>Kibdelosporangium</taxon>
    </lineage>
</organism>